<dbReference type="InterPro" id="IPR038287">
    <property type="entry name" value="Cse2_sf"/>
</dbReference>
<dbReference type="InterPro" id="IPR013382">
    <property type="entry name" value="CRISPR-assoc_prot_Cse2"/>
</dbReference>
<feature type="region of interest" description="Disordered" evidence="1">
    <location>
        <begin position="197"/>
        <end position="219"/>
    </location>
</feature>
<keyword evidence="3" id="KW-1185">Reference proteome</keyword>
<reference evidence="3" key="1">
    <citation type="journal article" date="2019" name="Int. J. Syst. Evol. Microbiol.">
        <title>The Global Catalogue of Microorganisms (GCM) 10K type strain sequencing project: providing services to taxonomists for standard genome sequencing and annotation.</title>
        <authorList>
            <consortium name="The Broad Institute Genomics Platform"/>
            <consortium name="The Broad Institute Genome Sequencing Center for Infectious Disease"/>
            <person name="Wu L."/>
            <person name="Ma J."/>
        </authorList>
    </citation>
    <scope>NUCLEOTIDE SEQUENCE [LARGE SCALE GENOMIC DNA]</scope>
    <source>
        <strain evidence="3">CCM 8391</strain>
    </source>
</reference>
<comment type="caution">
    <text evidence="2">The sequence shown here is derived from an EMBL/GenBank/DDBJ whole genome shotgun (WGS) entry which is preliminary data.</text>
</comment>
<dbReference type="EMBL" id="JBHSQW010000044">
    <property type="protein sequence ID" value="MFC5996765.1"/>
    <property type="molecule type" value="Genomic_DNA"/>
</dbReference>
<evidence type="ECO:0000256" key="1">
    <source>
        <dbReference type="SAM" id="MobiDB-lite"/>
    </source>
</evidence>
<dbReference type="RefSeq" id="WP_379587587.1">
    <property type="nucleotide sequence ID" value="NZ_JBHSQW010000044.1"/>
</dbReference>
<organism evidence="2 3">
    <name type="scientific">Pseudonocardia hispaniensis</name>
    <dbReference type="NCBI Taxonomy" id="904933"/>
    <lineage>
        <taxon>Bacteria</taxon>
        <taxon>Bacillati</taxon>
        <taxon>Actinomycetota</taxon>
        <taxon>Actinomycetes</taxon>
        <taxon>Pseudonocardiales</taxon>
        <taxon>Pseudonocardiaceae</taxon>
        <taxon>Pseudonocardia</taxon>
    </lineage>
</organism>
<dbReference type="Gene3D" id="1.10.520.40">
    <property type="entry name" value="CRISPR-associated protein Cse2"/>
    <property type="match status" value="1"/>
</dbReference>
<proteinExistence type="predicted"/>
<dbReference type="Proteomes" id="UP001596302">
    <property type="component" value="Unassembled WGS sequence"/>
</dbReference>
<dbReference type="NCBIfam" id="TIGR02548">
    <property type="entry name" value="casB_cse2"/>
    <property type="match status" value="1"/>
</dbReference>
<dbReference type="Pfam" id="PF09485">
    <property type="entry name" value="CRISPR_Cse2"/>
    <property type="match status" value="1"/>
</dbReference>
<name>A0ABW1J8G8_9PSEU</name>
<protein>
    <submittedName>
        <fullName evidence="2">Type I-E CRISPR-associated protein Cse2/CasB</fullName>
    </submittedName>
</protein>
<gene>
    <name evidence="2" type="primary">casB</name>
    <name evidence="2" type="synonym">cse2</name>
    <name evidence="2" type="ORF">ACFQE5_21390</name>
</gene>
<evidence type="ECO:0000313" key="2">
    <source>
        <dbReference type="EMBL" id="MFC5996765.1"/>
    </source>
</evidence>
<accession>A0ABW1J8G8</accession>
<sequence length="219" mass="23855">MTTSPTESAPRPGTAGQFVDTQASDLQNRLLNPDYRDPAAVAALARLRHGAGKAPGEVLDILEFTVSDTFAPGPEDAPGPEEWAVHVALTLFAVHQQSRGERMHRRGRGLGTALRSLHTGAPTDIPDPLLRRFRMLGTANSFPELTHHLRGAVQLLRAAGVPLDYGRLADQLVTWQRFGPDRVQLTWGREFYRTHRTIPPAEQPTAAPPAQPADDQSAA</sequence>
<dbReference type="CDD" id="cd09731">
    <property type="entry name" value="Cse2_I-E"/>
    <property type="match status" value="1"/>
</dbReference>
<evidence type="ECO:0000313" key="3">
    <source>
        <dbReference type="Proteomes" id="UP001596302"/>
    </source>
</evidence>